<evidence type="ECO:0000313" key="1">
    <source>
        <dbReference type="EMBL" id="KAG0517378.1"/>
    </source>
</evidence>
<reference evidence="1" key="2">
    <citation type="submission" date="2020-10" db="EMBL/GenBank/DDBJ databases">
        <authorList>
            <person name="Cooper E.A."/>
            <person name="Brenton Z.W."/>
            <person name="Flinn B.S."/>
            <person name="Jenkins J."/>
            <person name="Shu S."/>
            <person name="Flowers D."/>
            <person name="Luo F."/>
            <person name="Wang Y."/>
            <person name="Xia P."/>
            <person name="Barry K."/>
            <person name="Daum C."/>
            <person name="Lipzen A."/>
            <person name="Yoshinaga Y."/>
            <person name="Schmutz J."/>
            <person name="Saski C."/>
            <person name="Vermerris W."/>
            <person name="Kresovich S."/>
        </authorList>
    </citation>
    <scope>NUCLEOTIDE SEQUENCE</scope>
</reference>
<dbReference type="AlphaFoldDB" id="A0A921U3X8"/>
<evidence type="ECO:0000313" key="2">
    <source>
        <dbReference type="Proteomes" id="UP000807115"/>
    </source>
</evidence>
<organism evidence="1 2">
    <name type="scientific">Sorghum bicolor</name>
    <name type="common">Sorghum</name>
    <name type="synonym">Sorghum vulgare</name>
    <dbReference type="NCBI Taxonomy" id="4558"/>
    <lineage>
        <taxon>Eukaryota</taxon>
        <taxon>Viridiplantae</taxon>
        <taxon>Streptophyta</taxon>
        <taxon>Embryophyta</taxon>
        <taxon>Tracheophyta</taxon>
        <taxon>Spermatophyta</taxon>
        <taxon>Magnoliopsida</taxon>
        <taxon>Liliopsida</taxon>
        <taxon>Poales</taxon>
        <taxon>Poaceae</taxon>
        <taxon>PACMAD clade</taxon>
        <taxon>Panicoideae</taxon>
        <taxon>Andropogonodae</taxon>
        <taxon>Andropogoneae</taxon>
        <taxon>Sorghinae</taxon>
        <taxon>Sorghum</taxon>
    </lineage>
</organism>
<name>A0A921U3X8_SORBI</name>
<proteinExistence type="predicted"/>
<gene>
    <name evidence="1" type="ORF">BDA96_09G084400</name>
</gene>
<accession>A0A921U3X8</accession>
<sequence length="106" mass="12027">MWIWPRRPAHAWRRRRPRAALHPAFTTEETEGAAAYLALAESGPSSGGSWRRIRILERRSSVPIQTLEQSHPHVKSSSEHFKAKLVHIELLRFLLTSAAAARAFHG</sequence>
<reference evidence="1" key="1">
    <citation type="journal article" date="2019" name="BMC Genomics">
        <title>A new reference genome for Sorghum bicolor reveals high levels of sequence similarity between sweet and grain genotypes: implications for the genetics of sugar metabolism.</title>
        <authorList>
            <person name="Cooper E.A."/>
            <person name="Brenton Z.W."/>
            <person name="Flinn B.S."/>
            <person name="Jenkins J."/>
            <person name="Shu S."/>
            <person name="Flowers D."/>
            <person name="Luo F."/>
            <person name="Wang Y."/>
            <person name="Xia P."/>
            <person name="Barry K."/>
            <person name="Daum C."/>
            <person name="Lipzen A."/>
            <person name="Yoshinaga Y."/>
            <person name="Schmutz J."/>
            <person name="Saski C."/>
            <person name="Vermerris W."/>
            <person name="Kresovich S."/>
        </authorList>
    </citation>
    <scope>NUCLEOTIDE SEQUENCE</scope>
</reference>
<dbReference type="Proteomes" id="UP000807115">
    <property type="component" value="Chromosome 9"/>
</dbReference>
<protein>
    <submittedName>
        <fullName evidence="1">Uncharacterized protein</fullName>
    </submittedName>
</protein>
<dbReference type="EMBL" id="CM027688">
    <property type="protein sequence ID" value="KAG0517378.1"/>
    <property type="molecule type" value="Genomic_DNA"/>
</dbReference>
<comment type="caution">
    <text evidence="1">The sequence shown here is derived from an EMBL/GenBank/DDBJ whole genome shotgun (WGS) entry which is preliminary data.</text>
</comment>